<dbReference type="Proteomes" id="UP001642540">
    <property type="component" value="Unassembled WGS sequence"/>
</dbReference>
<feature type="compositionally biased region" description="Basic and acidic residues" evidence="2">
    <location>
        <begin position="573"/>
        <end position="589"/>
    </location>
</feature>
<name>A0ABP1RM51_9HEXA</name>
<evidence type="ECO:0000256" key="1">
    <source>
        <dbReference type="SAM" id="Coils"/>
    </source>
</evidence>
<feature type="coiled-coil region" evidence="1">
    <location>
        <begin position="198"/>
        <end position="239"/>
    </location>
</feature>
<sequence>MENIFVSEGHRALYNEITYLKKRIHLVEGERKANYESNEAVIKKNDAVIMQIKETNKNLKQKRKSMVDTRSNYFKKISNVLGGEKKAYEFKDKDVREVLEILEYKIGALKNKLNILDYKRIHYTKNMDGALQAEVTLRKKIFKKKAHHSDSRIDELKATETSTAAMQMKTTEAENVRARYKHMLRVLKDENYTQIIKLTDLEKNIEKQQKEIIRIHSVLKDANKARKSAKAHLLHVEEETIQEYSGREQELYEARMKLKIIRDKMESIGSKLSYPKFHIIHRDSSVTDGLFPPMNALSDMGEGSKSLSTIEAVYFELQELTGESDPKLLVQRFEKQRQHAKELVKQEQTMKSIVRKAKLRRRFLADKVGQLQYSGGLTREELNEKADVINEEMNSTTTERDRLDNIINEQTVMMEQMLSKLIEICNNNDLRLSNSSRNDSPIGQKILTLLKHILYKTEQIVQEQTVTTSTPLLSPLTVRRHTTANTTDVNKDEEERLLGIDTTAKYRFGSTGDISLTGQDDISALGSRKPSLTDISMLDINPMDKLTVDGFDTANPAVSPMSDSTGFQLQLRIPDDDVREDSEKPKERTNFSTKGQESSEEEEAVTRNFVKRQSQILFEAKTRKGRFNPNATPATRHRRY</sequence>
<keyword evidence="1" id="KW-0175">Coiled coil</keyword>
<reference evidence="3 4" key="1">
    <citation type="submission" date="2024-08" db="EMBL/GenBank/DDBJ databases">
        <authorList>
            <person name="Cucini C."/>
            <person name="Frati F."/>
        </authorList>
    </citation>
    <scope>NUCLEOTIDE SEQUENCE [LARGE SCALE GENOMIC DNA]</scope>
</reference>
<dbReference type="InterPro" id="IPR033192">
    <property type="entry name" value="ODAD3"/>
</dbReference>
<evidence type="ECO:0000256" key="2">
    <source>
        <dbReference type="SAM" id="MobiDB-lite"/>
    </source>
</evidence>
<protein>
    <submittedName>
        <fullName evidence="3">Uncharacterized protein</fullName>
    </submittedName>
</protein>
<comment type="caution">
    <text evidence="3">The sequence shown here is derived from an EMBL/GenBank/DDBJ whole genome shotgun (WGS) entry which is preliminary data.</text>
</comment>
<organism evidence="3 4">
    <name type="scientific">Orchesella dallaii</name>
    <dbReference type="NCBI Taxonomy" id="48710"/>
    <lineage>
        <taxon>Eukaryota</taxon>
        <taxon>Metazoa</taxon>
        <taxon>Ecdysozoa</taxon>
        <taxon>Arthropoda</taxon>
        <taxon>Hexapoda</taxon>
        <taxon>Collembola</taxon>
        <taxon>Entomobryomorpha</taxon>
        <taxon>Entomobryoidea</taxon>
        <taxon>Orchesellidae</taxon>
        <taxon>Orchesellinae</taxon>
        <taxon>Orchesella</taxon>
    </lineage>
</organism>
<evidence type="ECO:0000313" key="4">
    <source>
        <dbReference type="Proteomes" id="UP001642540"/>
    </source>
</evidence>
<feature type="region of interest" description="Disordered" evidence="2">
    <location>
        <begin position="573"/>
        <end position="640"/>
    </location>
</feature>
<proteinExistence type="predicted"/>
<evidence type="ECO:0000313" key="3">
    <source>
        <dbReference type="EMBL" id="CAL8130638.1"/>
    </source>
</evidence>
<dbReference type="PANTHER" id="PTHR46518:SF1">
    <property type="entry name" value="OUTER DYNEIN ARM-DOCKING COMPLEX SUBUNIT 3"/>
    <property type="match status" value="1"/>
</dbReference>
<accession>A0ABP1RM51</accession>
<gene>
    <name evidence="3" type="ORF">ODALV1_LOCUS23819</name>
</gene>
<dbReference type="EMBL" id="CAXLJM020000083">
    <property type="protein sequence ID" value="CAL8130638.1"/>
    <property type="molecule type" value="Genomic_DNA"/>
</dbReference>
<dbReference type="PANTHER" id="PTHR46518">
    <property type="entry name" value="COILED-COIL DOMAIN-CONTAINING PROTEIN 151"/>
    <property type="match status" value="1"/>
</dbReference>
<keyword evidence="4" id="KW-1185">Reference proteome</keyword>